<organism evidence="1">
    <name type="scientific">Sulfolobus neozealandicus</name>
    <dbReference type="NCBI Taxonomy" id="299422"/>
    <lineage>
        <taxon>Archaea</taxon>
        <taxon>Thermoproteota</taxon>
        <taxon>Thermoprotei</taxon>
        <taxon>Sulfolobales</taxon>
        <taxon>Sulfolobaceae</taxon>
        <taxon>Sulfolobus</taxon>
    </lineage>
</organism>
<sequence>MGETQMGRGNYDNRKRIVAKFELDEFEFLINKKGNKTWSEFILELAGYKKKENELGRNSDGQR</sequence>
<dbReference type="EMBL" id="AJ852505">
    <property type="protein sequence ID" value="CAH65770.1"/>
    <property type="molecule type" value="Genomic_DNA"/>
</dbReference>
<keyword evidence="1" id="KW-0614">Plasmid</keyword>
<evidence type="ECO:0000313" key="1">
    <source>
        <dbReference type="EMBL" id="CAH65770.1"/>
    </source>
</evidence>
<geneLocation type="plasmid" evidence="1">
    <name>pTAU4</name>
</geneLocation>
<accession>Q5DVG2</accession>
<proteinExistence type="predicted"/>
<protein>
    <submittedName>
        <fullName evidence="1">Copy number regulation protein</fullName>
    </submittedName>
</protein>
<reference evidence="1" key="1">
    <citation type="journal article" date="2005" name="Archaea">
        <title>Novel RepA-MCM proteins encoded in plasmids pTAU4, pORA1 and pTIK4 from Sulfolobus neozealandicus.</title>
        <authorList>
            <person name="Greve B."/>
            <person name="Jensen S."/>
            <person name="Phan H."/>
            <person name="Brugger K."/>
            <person name="Zillig W."/>
            <person name="She Q."/>
            <person name="Garrett R."/>
        </authorList>
    </citation>
    <scope>NUCLEOTIDE SEQUENCE</scope>
    <source>
        <strain evidence="1">32/4</strain>
        <plasmid evidence="1">pTAU4</plasmid>
    </source>
</reference>
<dbReference type="AlphaFoldDB" id="Q5DVG2"/>
<name>Q5DVG2_9CREN</name>